<name>A0AAN6MSZ0_9PEZI</name>
<evidence type="ECO:0000313" key="2">
    <source>
        <dbReference type="Proteomes" id="UP001303889"/>
    </source>
</evidence>
<gene>
    <name evidence="1" type="ORF">C8A05DRAFT_12173</name>
</gene>
<proteinExistence type="predicted"/>
<sequence length="467" mass="50323">MPVGQLPADSADTPTVKSKLKSAELAAINTAVATGAGSIDSEITSSADTVVVSSDDIVGSKLASDGHHHGDAAAGTGGTDAKLDDAADVVGVDVQPAKVSQPISRTISYHQNADLCLRIRDKAGNTHNLKVCAALLAGALPTLGDLSACVDVASSGERVLDLDGFQNNHQGLDIILSIIHYKFHEIPARPEIDQLYSIAQIVEKYDCAHLVLPYMEKWAAGVNWHITMEKEIDDDKTLLLAWVFGESHFVRMLSRVAHKATLDDEGVLLDTRGQPWKDHGLPPAILELIAKTRFDCLAKVVQAVNGPLQELMGSSKNTSKFCRTKDTNGDLKQACEYQQLGSLVSGLSAADLLPFPTAAEYRGSVVALAAKVWAIKINRFKLPGTPPHLDAHNTCGINHKEAVESAMKEDVRLISAIIEELNVRGLKSGAFVPNFFKDCENEAKTPLAIHRDLRLNGVYYKQETVDS</sequence>
<accession>A0AAN6MSZ0</accession>
<comment type="caution">
    <text evidence="1">The sequence shown here is derived from an EMBL/GenBank/DDBJ whole genome shotgun (WGS) entry which is preliminary data.</text>
</comment>
<evidence type="ECO:0000313" key="1">
    <source>
        <dbReference type="EMBL" id="KAK3906075.1"/>
    </source>
</evidence>
<organism evidence="1 2">
    <name type="scientific">Staphylotrichum tortipilum</name>
    <dbReference type="NCBI Taxonomy" id="2831512"/>
    <lineage>
        <taxon>Eukaryota</taxon>
        <taxon>Fungi</taxon>
        <taxon>Dikarya</taxon>
        <taxon>Ascomycota</taxon>
        <taxon>Pezizomycotina</taxon>
        <taxon>Sordariomycetes</taxon>
        <taxon>Sordariomycetidae</taxon>
        <taxon>Sordariales</taxon>
        <taxon>Chaetomiaceae</taxon>
        <taxon>Staphylotrichum</taxon>
    </lineage>
</organism>
<keyword evidence="2" id="KW-1185">Reference proteome</keyword>
<reference evidence="1" key="1">
    <citation type="journal article" date="2023" name="Mol. Phylogenet. Evol.">
        <title>Genome-scale phylogeny and comparative genomics of the fungal order Sordariales.</title>
        <authorList>
            <person name="Hensen N."/>
            <person name="Bonometti L."/>
            <person name="Westerberg I."/>
            <person name="Brannstrom I.O."/>
            <person name="Guillou S."/>
            <person name="Cros-Aarteil S."/>
            <person name="Calhoun S."/>
            <person name="Haridas S."/>
            <person name="Kuo A."/>
            <person name="Mondo S."/>
            <person name="Pangilinan J."/>
            <person name="Riley R."/>
            <person name="LaButti K."/>
            <person name="Andreopoulos B."/>
            <person name="Lipzen A."/>
            <person name="Chen C."/>
            <person name="Yan M."/>
            <person name="Daum C."/>
            <person name="Ng V."/>
            <person name="Clum A."/>
            <person name="Steindorff A."/>
            <person name="Ohm R.A."/>
            <person name="Martin F."/>
            <person name="Silar P."/>
            <person name="Natvig D.O."/>
            <person name="Lalanne C."/>
            <person name="Gautier V."/>
            <person name="Ament-Velasquez S.L."/>
            <person name="Kruys A."/>
            <person name="Hutchinson M.I."/>
            <person name="Powell A.J."/>
            <person name="Barry K."/>
            <person name="Miller A.N."/>
            <person name="Grigoriev I.V."/>
            <person name="Debuchy R."/>
            <person name="Gladieux P."/>
            <person name="Hiltunen Thoren M."/>
            <person name="Johannesson H."/>
        </authorList>
    </citation>
    <scope>NUCLEOTIDE SEQUENCE</scope>
    <source>
        <strain evidence="1">CBS 103.79</strain>
    </source>
</reference>
<dbReference type="Proteomes" id="UP001303889">
    <property type="component" value="Unassembled WGS sequence"/>
</dbReference>
<dbReference type="EMBL" id="MU855337">
    <property type="protein sequence ID" value="KAK3906075.1"/>
    <property type="molecule type" value="Genomic_DNA"/>
</dbReference>
<protein>
    <submittedName>
        <fullName evidence="1">Uncharacterized protein</fullName>
    </submittedName>
</protein>
<reference evidence="1" key="2">
    <citation type="submission" date="2023-05" db="EMBL/GenBank/DDBJ databases">
        <authorList>
            <consortium name="Lawrence Berkeley National Laboratory"/>
            <person name="Steindorff A."/>
            <person name="Hensen N."/>
            <person name="Bonometti L."/>
            <person name="Westerberg I."/>
            <person name="Brannstrom I.O."/>
            <person name="Guillou S."/>
            <person name="Cros-Aarteil S."/>
            <person name="Calhoun S."/>
            <person name="Haridas S."/>
            <person name="Kuo A."/>
            <person name="Mondo S."/>
            <person name="Pangilinan J."/>
            <person name="Riley R."/>
            <person name="Labutti K."/>
            <person name="Andreopoulos B."/>
            <person name="Lipzen A."/>
            <person name="Chen C."/>
            <person name="Yanf M."/>
            <person name="Daum C."/>
            <person name="Ng V."/>
            <person name="Clum A."/>
            <person name="Ohm R."/>
            <person name="Martin F."/>
            <person name="Silar P."/>
            <person name="Natvig D."/>
            <person name="Lalanne C."/>
            <person name="Gautier V."/>
            <person name="Ament-Velasquez S.L."/>
            <person name="Kruys A."/>
            <person name="Hutchinson M.I."/>
            <person name="Powell A.J."/>
            <person name="Barry K."/>
            <person name="Miller A.N."/>
            <person name="Grigoriev I.V."/>
            <person name="Debuchy R."/>
            <person name="Gladieux P."/>
            <person name="Thoren M.H."/>
            <person name="Johannesson H."/>
        </authorList>
    </citation>
    <scope>NUCLEOTIDE SEQUENCE</scope>
    <source>
        <strain evidence="1">CBS 103.79</strain>
    </source>
</reference>
<dbReference type="AlphaFoldDB" id="A0AAN6MSZ0"/>